<evidence type="ECO:0000256" key="1">
    <source>
        <dbReference type="SAM" id="MobiDB-lite"/>
    </source>
</evidence>
<feature type="region of interest" description="Disordered" evidence="1">
    <location>
        <begin position="32"/>
        <end position="59"/>
    </location>
</feature>
<feature type="compositionally biased region" description="Low complexity" evidence="1">
    <location>
        <begin position="37"/>
        <end position="47"/>
    </location>
</feature>
<feature type="compositionally biased region" description="Polar residues" evidence="1">
    <location>
        <begin position="80"/>
        <end position="99"/>
    </location>
</feature>
<protein>
    <submittedName>
        <fullName evidence="2">Uncharacterized protein</fullName>
    </submittedName>
</protein>
<sequence length="133" mass="14256">MPRSNCASTLSNEFLYRTFPNNAHVLTRGFAYRHPPSQNSIDHSSSSHGKPPYTSSGLNATTVSIGSSFGQLRLSKGKPTCSSETASQASEMKTPDSTPQCSSFGLIDDHLSVTLCFSPSLTASSFSVQLQFD</sequence>
<dbReference type="AlphaFoldDB" id="A0A8S9J380"/>
<feature type="region of interest" description="Disordered" evidence="1">
    <location>
        <begin position="71"/>
        <end position="99"/>
    </location>
</feature>
<reference evidence="2" key="1">
    <citation type="submission" date="2019-12" db="EMBL/GenBank/DDBJ databases">
        <title>Genome sequencing and annotation of Brassica cretica.</title>
        <authorList>
            <person name="Studholme D.J."/>
            <person name="Sarris P.F."/>
        </authorList>
    </citation>
    <scope>NUCLEOTIDE SEQUENCE</scope>
    <source>
        <strain evidence="2">PFS-102/07</strain>
        <tissue evidence="2">Leaf</tissue>
    </source>
</reference>
<accession>A0A8S9J380</accession>
<name>A0A8S9J380_BRACR</name>
<organism evidence="2">
    <name type="scientific">Brassica cretica</name>
    <name type="common">Mustard</name>
    <dbReference type="NCBI Taxonomy" id="69181"/>
    <lineage>
        <taxon>Eukaryota</taxon>
        <taxon>Viridiplantae</taxon>
        <taxon>Streptophyta</taxon>
        <taxon>Embryophyta</taxon>
        <taxon>Tracheophyta</taxon>
        <taxon>Spermatophyta</taxon>
        <taxon>Magnoliopsida</taxon>
        <taxon>eudicotyledons</taxon>
        <taxon>Gunneridae</taxon>
        <taxon>Pentapetalae</taxon>
        <taxon>rosids</taxon>
        <taxon>malvids</taxon>
        <taxon>Brassicales</taxon>
        <taxon>Brassicaceae</taxon>
        <taxon>Brassiceae</taxon>
        <taxon>Brassica</taxon>
    </lineage>
</organism>
<dbReference type="EMBL" id="QGKY02001015">
    <property type="protein sequence ID" value="KAF2575637.1"/>
    <property type="molecule type" value="Genomic_DNA"/>
</dbReference>
<gene>
    <name evidence="2" type="ORF">F2Q70_00006768</name>
</gene>
<evidence type="ECO:0000313" key="2">
    <source>
        <dbReference type="EMBL" id="KAF2575637.1"/>
    </source>
</evidence>
<comment type="caution">
    <text evidence="2">The sequence shown here is derived from an EMBL/GenBank/DDBJ whole genome shotgun (WGS) entry which is preliminary data.</text>
</comment>
<proteinExistence type="predicted"/>